<dbReference type="EMBL" id="GL832977">
    <property type="protein sequence ID" value="EGD77310.1"/>
    <property type="molecule type" value="Genomic_DNA"/>
</dbReference>
<dbReference type="GO" id="GO:0005615">
    <property type="term" value="C:extracellular space"/>
    <property type="evidence" value="ECO:0007669"/>
    <property type="project" value="TreeGrafter"/>
</dbReference>
<dbReference type="GO" id="GO:0031012">
    <property type="term" value="C:extracellular matrix"/>
    <property type="evidence" value="ECO:0007669"/>
    <property type="project" value="TreeGrafter"/>
</dbReference>
<dbReference type="eggNOG" id="KOG0192">
    <property type="taxonomic scope" value="Eukaryota"/>
</dbReference>
<evidence type="ECO:0000256" key="9">
    <source>
        <dbReference type="SAM" id="Phobius"/>
    </source>
</evidence>
<proteinExistence type="predicted"/>
<keyword evidence="3" id="KW-0732">Signal</keyword>
<keyword evidence="9" id="KW-0472">Membrane</keyword>
<dbReference type="AlphaFoldDB" id="F2UJL1"/>
<dbReference type="Pfam" id="PF13855">
    <property type="entry name" value="LRR_8"/>
    <property type="match status" value="4"/>
</dbReference>
<keyword evidence="12" id="KW-1185">Reference proteome</keyword>
<dbReference type="PROSITE" id="PS51450">
    <property type="entry name" value="LRR"/>
    <property type="match status" value="4"/>
</dbReference>
<keyword evidence="6 11" id="KW-0418">Kinase</keyword>
<dbReference type="OrthoDB" id="2015831at2759"/>
<keyword evidence="9" id="KW-0812">Transmembrane</keyword>
<dbReference type="SMART" id="SM00369">
    <property type="entry name" value="LRR_TYP"/>
    <property type="match status" value="13"/>
</dbReference>
<evidence type="ECO:0000256" key="7">
    <source>
        <dbReference type="ARBA" id="ARBA00022840"/>
    </source>
</evidence>
<evidence type="ECO:0000256" key="1">
    <source>
        <dbReference type="ARBA" id="ARBA00022614"/>
    </source>
</evidence>
<dbReference type="KEGG" id="sre:PTSG_08405"/>
<keyword evidence="4" id="KW-0677">Repeat</keyword>
<keyword evidence="9" id="KW-1133">Transmembrane helix</keyword>
<dbReference type="Gene3D" id="3.30.200.20">
    <property type="entry name" value="Phosphorylase Kinase, domain 1"/>
    <property type="match status" value="1"/>
</dbReference>
<dbReference type="Proteomes" id="UP000007799">
    <property type="component" value="Unassembled WGS sequence"/>
</dbReference>
<name>F2UJL1_SALR5</name>
<dbReference type="InterPro" id="IPR001245">
    <property type="entry name" value="Ser-Thr/Tyr_kinase_cat_dom"/>
</dbReference>
<dbReference type="GeneID" id="16071212"/>
<dbReference type="InterPro" id="IPR032675">
    <property type="entry name" value="LRR_dom_sf"/>
</dbReference>
<evidence type="ECO:0000256" key="6">
    <source>
        <dbReference type="ARBA" id="ARBA00022777"/>
    </source>
</evidence>
<dbReference type="eggNOG" id="KOG0619">
    <property type="taxonomic scope" value="Eukaryota"/>
</dbReference>
<dbReference type="InterPro" id="IPR003591">
    <property type="entry name" value="Leu-rich_rpt_typical-subtyp"/>
</dbReference>
<dbReference type="PANTHER" id="PTHR24373:SF370">
    <property type="entry name" value="FISH-LIPS, ISOFORM E"/>
    <property type="match status" value="1"/>
</dbReference>
<feature type="transmembrane region" description="Helical" evidence="9">
    <location>
        <begin position="773"/>
        <end position="794"/>
    </location>
</feature>
<gene>
    <name evidence="11" type="ORF">PTSG_08405</name>
</gene>
<dbReference type="GO" id="GO:0005524">
    <property type="term" value="F:ATP binding"/>
    <property type="evidence" value="ECO:0007669"/>
    <property type="project" value="UniProtKB-KW"/>
</dbReference>
<organism evidence="12">
    <name type="scientific">Salpingoeca rosetta (strain ATCC 50818 / BSB-021)</name>
    <dbReference type="NCBI Taxonomy" id="946362"/>
    <lineage>
        <taxon>Eukaryota</taxon>
        <taxon>Choanoflagellata</taxon>
        <taxon>Craspedida</taxon>
        <taxon>Salpingoecidae</taxon>
        <taxon>Salpingoeca</taxon>
    </lineage>
</organism>
<sequence length="1118" mass="122997">MQTRKRSRRDTPSAGTCTLSSVLAGTCAGSANNASLTIAFEGETTVNGSGQAAAALQGISRWLTRARFTGHVRRQPLEWVVQHGDWATVTSVDILGLQSPGFDFSILNPLLDIKEVRMQDSDQLREITTQGFAHASHLTALRLRNNTLASIPSKAFSGMTAVVVLDLLHNRLSAIDPAWFTSLVSLERLVFGHNIITAVTSAHTFQPLIALERLDLSYNDITTVSHHALMPLSKLLVLDLSNNPLRQLSPASFGSMTLLETMALRSARLQALPPRVFAANTRLRALELEDNLLSALDEDVFRGMTTLRRLLLVNNLLSSLPERIFRDMHELRFLSLSLNRLTSLPPALFNACTNLRLLTMHENELTSLPPNIFQAATSIQFLYLTSNRLRNLSPVHFAGMSTLQVLDLENNHLQSFHAEIPSLTTLTLNHNPLTSLPATLAVSSKLRELRLSRHRITAFDLTFAFRSTQLRDLQLDAAPDVHSVGTVDAAHPPPQTQAAKDLRSLSLLNVDVRDVLQYLQELPPLHLNTVRLGWPTADAGSLPLQQICHLLAEDVHEFALVNTRHAEIHLCPDKSFSTVFVQDNAFLNKISVANGLRNLNASGCRQLSALDVPFVDVLDVSETSVHPSAGLCTRWGRRTLFARHARRDSLTLDEVLPALQRCVRTVNVLDLAHSAWLDHPGKLNNALGETVALSDKRLATLGFDPIHSRAAPPLLQVQGTPVECSLQLRSDTFRLQDNPTDLLAEVVYTFHCTCARGFKLTSGGRCVVDNPDIAGIAVGSVIGGLFFGLFVAWLSRRYRGLTKRIDLQEQLLVERDEEVMALKKAWEIEYDELRMIKRVAAGAFGVVFEAEWDTVMVAVKVLQQAVMAFDESTVLEFEKEVEFLQRTRHPNVVRFFGAGTDPNGSPFLVLEFVAMGSLKDLLGKDMDKVLMEVRSRKVEESNSSSGGVRDDVNSVWELKLRLLRDIASGMAFIHSLDQMHRDLKSGNVLVSSSLRAKITDFGSIRQCFTRGGGGGSGRAHGSSHTRLSSSQADDDPQYSQRTGLQTMTSMTLTAGVGTPLYMAPEALMGDKYSFGADVFSFGVLMWEVATQRTTGSDCAGEGGRLQGPPAGSHRDAPD</sequence>
<dbReference type="FunFam" id="3.30.200.20:FF:000180">
    <property type="entry name" value="serine/threonine-protein kinase STY46-like"/>
    <property type="match status" value="1"/>
</dbReference>
<dbReference type="PANTHER" id="PTHR24373">
    <property type="entry name" value="SLIT RELATED LEUCINE-RICH REPEAT NEURONAL PROTEIN"/>
    <property type="match status" value="1"/>
</dbReference>
<dbReference type="GO" id="GO:0004672">
    <property type="term" value="F:protein kinase activity"/>
    <property type="evidence" value="ECO:0007669"/>
    <property type="project" value="InterPro"/>
</dbReference>
<dbReference type="SMART" id="SM00220">
    <property type="entry name" value="S_TKc"/>
    <property type="match status" value="1"/>
</dbReference>
<dbReference type="Pfam" id="PF07714">
    <property type="entry name" value="PK_Tyr_Ser-Thr"/>
    <property type="match status" value="2"/>
</dbReference>
<evidence type="ECO:0000256" key="3">
    <source>
        <dbReference type="ARBA" id="ARBA00022729"/>
    </source>
</evidence>
<dbReference type="PROSITE" id="PS50011">
    <property type="entry name" value="PROTEIN_KINASE_DOM"/>
    <property type="match status" value="1"/>
</dbReference>
<reference evidence="11" key="1">
    <citation type="submission" date="2009-08" db="EMBL/GenBank/DDBJ databases">
        <title>Annotation of Salpingoeca rosetta.</title>
        <authorList>
            <consortium name="The Broad Institute Genome Sequencing Platform"/>
            <person name="Russ C."/>
            <person name="Cuomo C."/>
            <person name="Burger G."/>
            <person name="Gray M.W."/>
            <person name="Holland P.W.H."/>
            <person name="King N."/>
            <person name="Lang F.B.F."/>
            <person name="Roger A.J."/>
            <person name="Ruiz-Trillo I."/>
            <person name="Young S.K."/>
            <person name="Zeng Q."/>
            <person name="Gargeya S."/>
            <person name="Alvarado L."/>
            <person name="Berlin A."/>
            <person name="Chapman S.B."/>
            <person name="Chen Z."/>
            <person name="Freedman E."/>
            <person name="Gellesch M."/>
            <person name="Goldberg J."/>
            <person name="Griggs A."/>
            <person name="Gujja S."/>
            <person name="Heilman E."/>
            <person name="Heiman D."/>
            <person name="Howarth C."/>
            <person name="Mehta T."/>
            <person name="Neiman D."/>
            <person name="Pearson M."/>
            <person name="Roberts A."/>
            <person name="Saif S."/>
            <person name="Shea T."/>
            <person name="Shenoy N."/>
            <person name="Sisk P."/>
            <person name="Stolte C."/>
            <person name="Sykes S."/>
            <person name="White J."/>
            <person name="Yandava C."/>
            <person name="Haas B."/>
            <person name="Nusbaum C."/>
            <person name="Birren B."/>
        </authorList>
    </citation>
    <scope>NUCLEOTIDE SEQUENCE [LARGE SCALE GENOMIC DNA]</scope>
    <source>
        <strain evidence="11">ATCC 50818</strain>
    </source>
</reference>
<dbReference type="InterPro" id="IPR000719">
    <property type="entry name" value="Prot_kinase_dom"/>
</dbReference>
<evidence type="ECO:0000256" key="4">
    <source>
        <dbReference type="ARBA" id="ARBA00022737"/>
    </source>
</evidence>
<dbReference type="STRING" id="946362.F2UJL1"/>
<dbReference type="SUPFAM" id="SSF52058">
    <property type="entry name" value="L domain-like"/>
    <property type="match status" value="2"/>
</dbReference>
<feature type="domain" description="Protein kinase" evidence="10">
    <location>
        <begin position="833"/>
        <end position="1118"/>
    </location>
</feature>
<keyword evidence="2" id="KW-0808">Transferase</keyword>
<dbReference type="Gene3D" id="3.80.10.10">
    <property type="entry name" value="Ribonuclease Inhibitor"/>
    <property type="match status" value="2"/>
</dbReference>
<keyword evidence="1" id="KW-0433">Leucine-rich repeat</keyword>
<dbReference type="FunFam" id="3.80.10.10:FF:001164">
    <property type="entry name" value="GH01279p"/>
    <property type="match status" value="1"/>
</dbReference>
<dbReference type="RefSeq" id="XP_004990654.1">
    <property type="nucleotide sequence ID" value="XM_004990597.1"/>
</dbReference>
<evidence type="ECO:0000256" key="8">
    <source>
        <dbReference type="SAM" id="MobiDB-lite"/>
    </source>
</evidence>
<evidence type="ECO:0000259" key="10">
    <source>
        <dbReference type="PROSITE" id="PS50011"/>
    </source>
</evidence>
<dbReference type="SUPFAM" id="SSF56112">
    <property type="entry name" value="Protein kinase-like (PK-like)"/>
    <property type="match status" value="1"/>
</dbReference>
<feature type="compositionally biased region" description="Polar residues" evidence="8">
    <location>
        <begin position="1027"/>
        <end position="1046"/>
    </location>
</feature>
<evidence type="ECO:0000256" key="2">
    <source>
        <dbReference type="ARBA" id="ARBA00022679"/>
    </source>
</evidence>
<feature type="region of interest" description="Disordered" evidence="8">
    <location>
        <begin position="1093"/>
        <end position="1118"/>
    </location>
</feature>
<dbReference type="Gene3D" id="1.10.510.10">
    <property type="entry name" value="Transferase(Phosphotransferase) domain 1"/>
    <property type="match status" value="1"/>
</dbReference>
<dbReference type="InterPro" id="IPR001611">
    <property type="entry name" value="Leu-rich_rpt"/>
</dbReference>
<dbReference type="InParanoid" id="F2UJL1"/>
<keyword evidence="5" id="KW-0547">Nucleotide-binding</keyword>
<dbReference type="InterPro" id="IPR050328">
    <property type="entry name" value="Dev_Immune_Receptor"/>
</dbReference>
<evidence type="ECO:0000313" key="12">
    <source>
        <dbReference type="Proteomes" id="UP000007799"/>
    </source>
</evidence>
<keyword evidence="7" id="KW-0067">ATP-binding</keyword>
<accession>F2UJL1</accession>
<protein>
    <submittedName>
        <fullName evidence="11">TKL protein kinase</fullName>
    </submittedName>
</protein>
<evidence type="ECO:0000256" key="5">
    <source>
        <dbReference type="ARBA" id="ARBA00022741"/>
    </source>
</evidence>
<dbReference type="InterPro" id="IPR011009">
    <property type="entry name" value="Kinase-like_dom_sf"/>
</dbReference>
<feature type="region of interest" description="Disordered" evidence="8">
    <location>
        <begin position="1012"/>
        <end position="1046"/>
    </location>
</feature>
<evidence type="ECO:0000313" key="11">
    <source>
        <dbReference type="EMBL" id="EGD77310.1"/>
    </source>
</evidence>